<evidence type="ECO:0000313" key="11">
    <source>
        <dbReference type="Proteomes" id="UP000541558"/>
    </source>
</evidence>
<feature type="domain" description="Helicase ATP-binding" evidence="8">
    <location>
        <begin position="205"/>
        <end position="478"/>
    </location>
</feature>
<evidence type="ECO:0000256" key="1">
    <source>
        <dbReference type="ARBA" id="ARBA00012552"/>
    </source>
</evidence>
<keyword evidence="4" id="KW-0347">Helicase</keyword>
<protein>
    <recommendedName>
        <fullName evidence="1">RNA helicase</fullName>
        <ecNumber evidence="1">3.6.4.13</ecNumber>
    </recommendedName>
</protein>
<dbReference type="PROSITE" id="PS51194">
    <property type="entry name" value="HELICASE_CTER"/>
    <property type="match status" value="1"/>
</dbReference>
<dbReference type="PANTHER" id="PTHR47960">
    <property type="entry name" value="DEAD-BOX ATP-DEPENDENT RNA HELICASE 50"/>
    <property type="match status" value="1"/>
</dbReference>
<evidence type="ECO:0000259" key="9">
    <source>
        <dbReference type="PROSITE" id="PS51194"/>
    </source>
</evidence>
<keyword evidence="2" id="KW-0547">Nucleotide-binding</keyword>
<sequence length="692" mass="76304">MAFFFTPQNTCLRLRNHRLLAGFHSSASVQGSQKPRSRLAKSLQPETNRGTLEVASFERSSPPHHGRAERKPVDPSVVSFRRLARRDAVLSETGKSTWNKESPRFNKEKPAQTNEVEKSEDRPEYRKEKNMDYDASAESEEFYNPPVLVTTGGSTEIAATLKGAPGRFNSPPLLPGFVTALKEMLGPDVRPTPIQSLSMKWLFDENPAFEYNQFLLASETGSGKSIAYLLPLLQNIKKAEEAAAAAGQAPKPSSRPLNPRGIILAPTHELSRQLSLFAKSLLHDVKLRVMCASRANTKTGKSKDVSASEMAAQFDNLMKGGDGEFSVSKDPHPVDVVVGTPMKIMEMIKGRGWDRKEIQEGEEVDPSSLRRGRDKMVGFGKWKSKPELGLENVEWVIVDEADVLLDPDFQEVTRSLLADISEARGHPVTLDPFPTSAAEKLPEDKEVEYPFNLVLTSATIPSSLARYLDAYHPRLIRLASPRLHHLPKTLQTEYVGWTGGNKNADIEKRVRKVWAEDALSVATSETPVTSLSKILVFCNKSSKVVELSAYLSEKGIKNVALTSAGEERRRGSNKHLDGFLRPIRSSSSSAPSRTPSPPATPVEPLAPGMLSDPSKDAHVMITTSLLSRGLDFDPSIKHVFIVDEPRNMIDFLHRAGRSGRAGQAGRVVIFGKTKGRGSDKARDVKQRVRALV</sequence>
<evidence type="ECO:0000256" key="2">
    <source>
        <dbReference type="ARBA" id="ARBA00022741"/>
    </source>
</evidence>
<dbReference type="SMART" id="SM00490">
    <property type="entry name" value="HELICc"/>
    <property type="match status" value="1"/>
</dbReference>
<dbReference type="InterPro" id="IPR027417">
    <property type="entry name" value="P-loop_NTPase"/>
</dbReference>
<gene>
    <name evidence="10" type="ORF">D9611_013579</name>
</gene>
<evidence type="ECO:0000259" key="8">
    <source>
        <dbReference type="PROSITE" id="PS51192"/>
    </source>
</evidence>
<accession>A0A8H5ERT3</accession>
<name>A0A8H5ERT3_9AGAR</name>
<reference evidence="10 11" key="1">
    <citation type="journal article" date="2020" name="ISME J.">
        <title>Uncovering the hidden diversity of litter-decomposition mechanisms in mushroom-forming fungi.</title>
        <authorList>
            <person name="Floudas D."/>
            <person name="Bentzer J."/>
            <person name="Ahren D."/>
            <person name="Johansson T."/>
            <person name="Persson P."/>
            <person name="Tunlid A."/>
        </authorList>
    </citation>
    <scope>NUCLEOTIDE SEQUENCE [LARGE SCALE GENOMIC DNA]</scope>
    <source>
        <strain evidence="10 11">CBS 175.51</strain>
    </source>
</reference>
<dbReference type="GO" id="GO:0003724">
    <property type="term" value="F:RNA helicase activity"/>
    <property type="evidence" value="ECO:0007669"/>
    <property type="project" value="UniProtKB-EC"/>
</dbReference>
<keyword evidence="11" id="KW-1185">Reference proteome</keyword>
<dbReference type="Gene3D" id="3.40.50.300">
    <property type="entry name" value="P-loop containing nucleotide triphosphate hydrolases"/>
    <property type="match status" value="2"/>
</dbReference>
<keyword evidence="5" id="KW-0067">ATP-binding</keyword>
<dbReference type="EMBL" id="JAACJK010000231">
    <property type="protein sequence ID" value="KAF5309763.1"/>
    <property type="molecule type" value="Genomic_DNA"/>
</dbReference>
<dbReference type="SUPFAM" id="SSF52540">
    <property type="entry name" value="P-loop containing nucleoside triphosphate hydrolases"/>
    <property type="match status" value="1"/>
</dbReference>
<dbReference type="PROSITE" id="PS51192">
    <property type="entry name" value="HELICASE_ATP_BIND_1"/>
    <property type="match status" value="1"/>
</dbReference>
<organism evidence="10 11">
    <name type="scientific">Ephemerocybe angulata</name>
    <dbReference type="NCBI Taxonomy" id="980116"/>
    <lineage>
        <taxon>Eukaryota</taxon>
        <taxon>Fungi</taxon>
        <taxon>Dikarya</taxon>
        <taxon>Basidiomycota</taxon>
        <taxon>Agaricomycotina</taxon>
        <taxon>Agaricomycetes</taxon>
        <taxon>Agaricomycetidae</taxon>
        <taxon>Agaricales</taxon>
        <taxon>Agaricineae</taxon>
        <taxon>Psathyrellaceae</taxon>
        <taxon>Ephemerocybe</taxon>
    </lineage>
</organism>
<dbReference type="AlphaFoldDB" id="A0A8H5ERT3"/>
<feature type="domain" description="Helicase C-terminal" evidence="9">
    <location>
        <begin position="505"/>
        <end position="692"/>
    </location>
</feature>
<evidence type="ECO:0000256" key="4">
    <source>
        <dbReference type="ARBA" id="ARBA00022806"/>
    </source>
</evidence>
<dbReference type="Pfam" id="PF00270">
    <property type="entry name" value="DEAD"/>
    <property type="match status" value="1"/>
</dbReference>
<dbReference type="InterPro" id="IPR001650">
    <property type="entry name" value="Helicase_C-like"/>
</dbReference>
<comment type="catalytic activity">
    <reaction evidence="6">
        <text>ATP + H2O = ADP + phosphate + H(+)</text>
        <dbReference type="Rhea" id="RHEA:13065"/>
        <dbReference type="ChEBI" id="CHEBI:15377"/>
        <dbReference type="ChEBI" id="CHEBI:15378"/>
        <dbReference type="ChEBI" id="CHEBI:30616"/>
        <dbReference type="ChEBI" id="CHEBI:43474"/>
        <dbReference type="ChEBI" id="CHEBI:456216"/>
        <dbReference type="EC" id="3.6.4.13"/>
    </reaction>
</comment>
<dbReference type="InterPro" id="IPR011545">
    <property type="entry name" value="DEAD/DEAH_box_helicase_dom"/>
</dbReference>
<keyword evidence="3" id="KW-0378">Hydrolase</keyword>
<dbReference type="SMART" id="SM00487">
    <property type="entry name" value="DEXDc"/>
    <property type="match status" value="1"/>
</dbReference>
<evidence type="ECO:0000256" key="6">
    <source>
        <dbReference type="ARBA" id="ARBA00047984"/>
    </source>
</evidence>
<evidence type="ECO:0000256" key="5">
    <source>
        <dbReference type="ARBA" id="ARBA00022840"/>
    </source>
</evidence>
<comment type="caution">
    <text evidence="10">The sequence shown here is derived from an EMBL/GenBank/DDBJ whole genome shotgun (WGS) entry which is preliminary data.</text>
</comment>
<evidence type="ECO:0000256" key="3">
    <source>
        <dbReference type="ARBA" id="ARBA00022801"/>
    </source>
</evidence>
<dbReference type="GO" id="GO:0005524">
    <property type="term" value="F:ATP binding"/>
    <property type="evidence" value="ECO:0007669"/>
    <property type="project" value="UniProtKB-KW"/>
</dbReference>
<dbReference type="EC" id="3.6.4.13" evidence="1"/>
<feature type="region of interest" description="Disordered" evidence="7">
    <location>
        <begin position="91"/>
        <end position="127"/>
    </location>
</feature>
<dbReference type="OrthoDB" id="10256233at2759"/>
<evidence type="ECO:0000313" key="10">
    <source>
        <dbReference type="EMBL" id="KAF5309763.1"/>
    </source>
</evidence>
<evidence type="ECO:0000256" key="7">
    <source>
        <dbReference type="SAM" id="MobiDB-lite"/>
    </source>
</evidence>
<dbReference type="GO" id="GO:0016787">
    <property type="term" value="F:hydrolase activity"/>
    <property type="evidence" value="ECO:0007669"/>
    <property type="project" value="UniProtKB-KW"/>
</dbReference>
<dbReference type="GO" id="GO:0003676">
    <property type="term" value="F:nucleic acid binding"/>
    <property type="evidence" value="ECO:0007669"/>
    <property type="project" value="InterPro"/>
</dbReference>
<feature type="region of interest" description="Disordered" evidence="7">
    <location>
        <begin position="565"/>
        <end position="613"/>
    </location>
</feature>
<proteinExistence type="predicted"/>
<feature type="compositionally biased region" description="Basic and acidic residues" evidence="7">
    <location>
        <begin position="101"/>
        <end position="127"/>
    </location>
</feature>
<dbReference type="Proteomes" id="UP000541558">
    <property type="component" value="Unassembled WGS sequence"/>
</dbReference>
<dbReference type="InterPro" id="IPR014001">
    <property type="entry name" value="Helicase_ATP-bd"/>
</dbReference>
<dbReference type="Pfam" id="PF00271">
    <property type="entry name" value="Helicase_C"/>
    <property type="match status" value="1"/>
</dbReference>
<feature type="compositionally biased region" description="Polar residues" evidence="7">
    <location>
        <begin position="25"/>
        <end position="34"/>
    </location>
</feature>
<feature type="compositionally biased region" description="Basic and acidic residues" evidence="7">
    <location>
        <begin position="565"/>
        <end position="578"/>
    </location>
</feature>
<feature type="region of interest" description="Disordered" evidence="7">
    <location>
        <begin position="25"/>
        <end position="76"/>
    </location>
</feature>
<feature type="compositionally biased region" description="Low complexity" evidence="7">
    <location>
        <begin position="584"/>
        <end position="593"/>
    </location>
</feature>